<organism evidence="1 2">
    <name type="scientific">Stagnimonas aquatica</name>
    <dbReference type="NCBI Taxonomy" id="2689987"/>
    <lineage>
        <taxon>Bacteria</taxon>
        <taxon>Pseudomonadati</taxon>
        <taxon>Pseudomonadota</taxon>
        <taxon>Gammaproteobacteria</taxon>
        <taxon>Nevskiales</taxon>
        <taxon>Nevskiaceae</taxon>
        <taxon>Stagnimonas</taxon>
    </lineage>
</organism>
<dbReference type="Pfam" id="PF06412">
    <property type="entry name" value="TraD"/>
    <property type="match status" value="1"/>
</dbReference>
<name>A0A3N0V9S3_9GAMM</name>
<dbReference type="RefSeq" id="WP_123211830.1">
    <property type="nucleotide sequence ID" value="NZ_RJVO01000004.1"/>
</dbReference>
<dbReference type="Proteomes" id="UP000282106">
    <property type="component" value="Unassembled WGS sequence"/>
</dbReference>
<protein>
    <recommendedName>
        <fullName evidence="3">Conjugal transfer protein TraD</fullName>
    </recommendedName>
</protein>
<dbReference type="InterPro" id="IPR009444">
    <property type="entry name" value="Conjugal_tfr_TraD_a-type"/>
</dbReference>
<accession>A0A3N0V9S3</accession>
<dbReference type="AlphaFoldDB" id="A0A3N0V9S3"/>
<sequence length="123" mass="14022">MSKKLEQAEKAISKYEELLKRQKVILAKQKARVKLKTKREARKAREHRIYTLGGKVEKMGLDQADEKFLLGLFWFGNQLLAGKSADGMPGLDAEYLRLQGETYLIDGVKMDRPRGVATRDQNA</sequence>
<dbReference type="InParanoid" id="A0A3N0V9S3"/>
<gene>
    <name evidence="1" type="ORF">ED208_10400</name>
</gene>
<evidence type="ECO:0008006" key="3">
    <source>
        <dbReference type="Google" id="ProtNLM"/>
    </source>
</evidence>
<evidence type="ECO:0000313" key="1">
    <source>
        <dbReference type="EMBL" id="ROH89533.1"/>
    </source>
</evidence>
<proteinExistence type="predicted"/>
<dbReference type="EMBL" id="RJVO01000004">
    <property type="protein sequence ID" value="ROH89533.1"/>
    <property type="molecule type" value="Genomic_DNA"/>
</dbReference>
<evidence type="ECO:0000313" key="2">
    <source>
        <dbReference type="Proteomes" id="UP000282106"/>
    </source>
</evidence>
<comment type="caution">
    <text evidence="1">The sequence shown here is derived from an EMBL/GenBank/DDBJ whole genome shotgun (WGS) entry which is preliminary data.</text>
</comment>
<keyword evidence="2" id="KW-1185">Reference proteome</keyword>
<reference evidence="1 2" key="1">
    <citation type="submission" date="2018-10" db="EMBL/GenBank/DDBJ databases">
        <authorList>
            <person name="Chen W.-M."/>
        </authorList>
    </citation>
    <scope>NUCLEOTIDE SEQUENCE [LARGE SCALE GENOMIC DNA]</scope>
    <source>
        <strain evidence="1 2">THS-13</strain>
    </source>
</reference>